<organism evidence="1 2">
    <name type="scientific">Rubrivivax benzoatilyticus</name>
    <dbReference type="NCBI Taxonomy" id="316997"/>
    <lineage>
        <taxon>Bacteria</taxon>
        <taxon>Pseudomonadati</taxon>
        <taxon>Pseudomonadota</taxon>
        <taxon>Betaproteobacteria</taxon>
        <taxon>Burkholderiales</taxon>
        <taxon>Sphaerotilaceae</taxon>
        <taxon>Rubrivivax</taxon>
    </lineage>
</organism>
<evidence type="ECO:0008006" key="3">
    <source>
        <dbReference type="Google" id="ProtNLM"/>
    </source>
</evidence>
<dbReference type="Proteomes" id="UP000802098">
    <property type="component" value="Unassembled WGS sequence"/>
</dbReference>
<evidence type="ECO:0000313" key="1">
    <source>
        <dbReference type="EMBL" id="NHK99881.1"/>
    </source>
</evidence>
<protein>
    <recommendedName>
        <fullName evidence="3">Flagellar protein FlgN</fullName>
    </recommendedName>
</protein>
<evidence type="ECO:0000313" key="2">
    <source>
        <dbReference type="Proteomes" id="UP000802098"/>
    </source>
</evidence>
<dbReference type="EMBL" id="JAAOCD010000009">
    <property type="protein sequence ID" value="NHK99881.1"/>
    <property type="molecule type" value="Genomic_DNA"/>
</dbReference>
<dbReference type="RefSeq" id="WP_138938927.1">
    <property type="nucleotide sequence ID" value="NZ_JAAOCD010000009.1"/>
</dbReference>
<proteinExistence type="predicted"/>
<keyword evidence="2" id="KW-1185">Reference proteome</keyword>
<gene>
    <name evidence="1" type="ORF">G7087_15975</name>
</gene>
<name>A0ABX0I229_9BURK</name>
<comment type="caution">
    <text evidence="1">The sequence shown here is derived from an EMBL/GenBank/DDBJ whole genome shotgun (WGS) entry which is preliminary data.</text>
</comment>
<reference evidence="1 2" key="1">
    <citation type="submission" date="2020-03" db="EMBL/GenBank/DDBJ databases">
        <title>Rubrivivax benzoatilyticus JA2 (sequenced after 10 years sub-culturing).</title>
        <authorList>
            <person name="Gupta D."/>
            <person name="Chintalapati S."/>
            <person name="Chintalapati V.R."/>
        </authorList>
    </citation>
    <scope>NUCLEOTIDE SEQUENCE [LARGE SCALE GENOMIC DNA]</scope>
    <source>
        <strain evidence="1 2">JA2-Mal</strain>
    </source>
</reference>
<accession>A0ABX0I229</accession>
<sequence length="132" mass="13192">MLTTAAEMRALQRATELEAPLDTLEQRLAELGAALAASDAAGIESAAGELHGALAAAVEHFARAAREGGVPMPLRQRLAVAGGQVAAQREALARATAALDRAIDVLLPNIGSGGYGAAGASTRTSHGGSLLA</sequence>